<dbReference type="Proteomes" id="UP000825935">
    <property type="component" value="Chromosome 38"/>
</dbReference>
<keyword evidence="3" id="KW-1185">Reference proteome</keyword>
<gene>
    <name evidence="2" type="ORF">KP509_38G018400</name>
</gene>
<sequence>MREAWDRADKSLITRSCGATTFLLENVISLDDLDSLVSFKNGSEGPRKPQIELPRSVEERTCGHPPKREPA</sequence>
<proteinExistence type="predicted"/>
<evidence type="ECO:0000256" key="1">
    <source>
        <dbReference type="SAM" id="MobiDB-lite"/>
    </source>
</evidence>
<feature type="compositionally biased region" description="Basic and acidic residues" evidence="1">
    <location>
        <begin position="45"/>
        <end position="71"/>
    </location>
</feature>
<evidence type="ECO:0000313" key="2">
    <source>
        <dbReference type="EMBL" id="KAH7277985.1"/>
    </source>
</evidence>
<accession>A0A8T2Q2S0</accession>
<comment type="caution">
    <text evidence="2">The sequence shown here is derived from an EMBL/GenBank/DDBJ whole genome shotgun (WGS) entry which is preliminary data.</text>
</comment>
<evidence type="ECO:0000313" key="3">
    <source>
        <dbReference type="Proteomes" id="UP000825935"/>
    </source>
</evidence>
<reference evidence="2" key="1">
    <citation type="submission" date="2021-08" db="EMBL/GenBank/DDBJ databases">
        <title>WGS assembly of Ceratopteris richardii.</title>
        <authorList>
            <person name="Marchant D.B."/>
            <person name="Chen G."/>
            <person name="Jenkins J."/>
            <person name="Shu S."/>
            <person name="Leebens-Mack J."/>
            <person name="Grimwood J."/>
            <person name="Schmutz J."/>
            <person name="Soltis P."/>
            <person name="Soltis D."/>
            <person name="Chen Z.-H."/>
        </authorList>
    </citation>
    <scope>NUCLEOTIDE SEQUENCE</scope>
    <source>
        <strain evidence="2">Whitten #5841</strain>
        <tissue evidence="2">Leaf</tissue>
    </source>
</reference>
<protein>
    <submittedName>
        <fullName evidence="2">Uncharacterized protein</fullName>
    </submittedName>
</protein>
<name>A0A8T2Q2S0_CERRI</name>
<organism evidence="2 3">
    <name type="scientific">Ceratopteris richardii</name>
    <name type="common">Triangle waterfern</name>
    <dbReference type="NCBI Taxonomy" id="49495"/>
    <lineage>
        <taxon>Eukaryota</taxon>
        <taxon>Viridiplantae</taxon>
        <taxon>Streptophyta</taxon>
        <taxon>Embryophyta</taxon>
        <taxon>Tracheophyta</taxon>
        <taxon>Polypodiopsida</taxon>
        <taxon>Polypodiidae</taxon>
        <taxon>Polypodiales</taxon>
        <taxon>Pteridineae</taxon>
        <taxon>Pteridaceae</taxon>
        <taxon>Parkerioideae</taxon>
        <taxon>Ceratopteris</taxon>
    </lineage>
</organism>
<dbReference type="AlphaFoldDB" id="A0A8T2Q2S0"/>
<feature type="region of interest" description="Disordered" evidence="1">
    <location>
        <begin position="38"/>
        <end position="71"/>
    </location>
</feature>
<dbReference type="EMBL" id="CM035443">
    <property type="protein sequence ID" value="KAH7277985.1"/>
    <property type="molecule type" value="Genomic_DNA"/>
</dbReference>